<reference evidence="2" key="2">
    <citation type="journal article" date="2000" name="Genome Res.">
        <title>Normalization and subtraction of cap-trapper-selected cDNAs to prepare full-length cDNA libraries for rapid discovery of new genes.</title>
        <authorList>
            <person name="Carninci P."/>
            <person name="Shibata Y."/>
            <person name="Hayatsu N."/>
            <person name="Sugahara Y."/>
            <person name="Shibata K."/>
            <person name="Itoh M."/>
            <person name="Konno H."/>
            <person name="Okazaki Y."/>
            <person name="Muramatsu M."/>
            <person name="Hayashizaki Y."/>
        </authorList>
    </citation>
    <scope>NUCLEOTIDE SEQUENCE</scope>
    <source>
        <strain evidence="2">C57BL/6J</strain>
        <tissue evidence="2">Cerebellum</tissue>
    </source>
</reference>
<dbReference type="AGR" id="MGI:2138584"/>
<feature type="region of interest" description="Disordered" evidence="1">
    <location>
        <begin position="1"/>
        <end position="72"/>
    </location>
</feature>
<name>Q3UVD8_MOUSE</name>
<sequence length="142" mass="14912">MDTLRLPGSGHGRCRLGASDLGTGQVRGQQEPPPVRGSRQSRERPGRGQPPAFAPVASRGKPRRGGGRRGGQCQAGGFAFRCPLLGAGRPHSLGVPRLTAAASRQLLLPALLPAPAPGRCALAFSTEHLDWGRLLLGLEDWS</sequence>
<evidence type="ECO:0000313" key="3">
    <source>
        <dbReference type="MGI" id="MGI:2138584"/>
    </source>
</evidence>
<dbReference type="MGI" id="MGI:2138584">
    <property type="gene designation" value="Gigyf2"/>
</dbReference>
<reference evidence="2" key="1">
    <citation type="journal article" date="1999" name="Methods Enzymol.">
        <title>High-efficiency full-length cDNA cloning.</title>
        <authorList>
            <person name="Carninci P."/>
            <person name="Hayashizaki Y."/>
        </authorList>
    </citation>
    <scope>NUCLEOTIDE SEQUENCE</scope>
    <source>
        <strain evidence="2">C57BL/6J</strain>
        <tissue evidence="2">Cerebellum</tissue>
    </source>
</reference>
<accession>Q3UVD8</accession>
<reference evidence="2" key="4">
    <citation type="journal article" date="2001" name="Nature">
        <title>Functional annotation of a full-length mouse cDNA collection.</title>
        <authorList>
            <consortium name="The RIKEN Genome Exploration Research Group Phase II Team and the FANTOM Consortium"/>
        </authorList>
    </citation>
    <scope>NUCLEOTIDE SEQUENCE</scope>
    <source>
        <strain evidence="2">C57BL/6J</strain>
        <tissue evidence="2">Cerebellum</tissue>
    </source>
</reference>
<reference evidence="2" key="6">
    <citation type="submission" date="2004-03" db="EMBL/GenBank/DDBJ databases">
        <authorList>
            <person name="Arakawa T."/>
            <person name="Carninci P."/>
            <person name="Fukuda S."/>
            <person name="Hashizume W."/>
            <person name="Hayashida K."/>
            <person name="Hori F."/>
            <person name="Iida J."/>
            <person name="Imamura K."/>
            <person name="Imotani K."/>
            <person name="Itoh M."/>
            <person name="Kanagawa S."/>
            <person name="Kawai J."/>
            <person name="Kojima M."/>
            <person name="Konno H."/>
            <person name="Murata M."/>
            <person name="Nakamura M."/>
            <person name="Ninomiya N."/>
            <person name="Nishiyori H."/>
            <person name="Nomura K."/>
            <person name="Ohno M."/>
            <person name="Sakazume N."/>
            <person name="Sano H."/>
            <person name="Sasaki D."/>
            <person name="Shibata K."/>
            <person name="Shiraki T."/>
            <person name="Tagami M."/>
            <person name="Tagami Y."/>
            <person name="Waki K."/>
            <person name="Watahiki A."/>
            <person name="Muramatsu M."/>
            <person name="Hayashizaki Y."/>
        </authorList>
    </citation>
    <scope>NUCLEOTIDE SEQUENCE</scope>
    <source>
        <strain evidence="2">C57BL/6J</strain>
        <tissue evidence="2">Cerebellum</tissue>
    </source>
</reference>
<evidence type="ECO:0000256" key="1">
    <source>
        <dbReference type="SAM" id="MobiDB-lite"/>
    </source>
</evidence>
<reference evidence="2" key="7">
    <citation type="journal article" date="2005" name="Science">
        <title>The Transcriptional Landscape of the Mammalian Genome.</title>
        <authorList>
            <consortium name="The FANTOM Consortium"/>
            <consortium name="Riken Genome Exploration Research Group and Genome Science Group (Genome Network Project Core Group)"/>
        </authorList>
    </citation>
    <scope>NUCLEOTIDE SEQUENCE</scope>
    <source>
        <strain evidence="2">C57BL/6J</strain>
        <tissue evidence="2">Cerebellum</tissue>
    </source>
</reference>
<evidence type="ECO:0000313" key="2">
    <source>
        <dbReference type="EMBL" id="BAE23332.1"/>
    </source>
</evidence>
<organism evidence="2">
    <name type="scientific">Mus musculus</name>
    <name type="common">Mouse</name>
    <dbReference type="NCBI Taxonomy" id="10090"/>
    <lineage>
        <taxon>Eukaryota</taxon>
        <taxon>Metazoa</taxon>
        <taxon>Chordata</taxon>
        <taxon>Craniata</taxon>
        <taxon>Vertebrata</taxon>
        <taxon>Euteleostomi</taxon>
        <taxon>Mammalia</taxon>
        <taxon>Eutheria</taxon>
        <taxon>Euarchontoglires</taxon>
        <taxon>Glires</taxon>
        <taxon>Rodentia</taxon>
        <taxon>Myomorpha</taxon>
        <taxon>Muroidea</taxon>
        <taxon>Muridae</taxon>
        <taxon>Murinae</taxon>
        <taxon>Mus</taxon>
        <taxon>Mus</taxon>
    </lineage>
</organism>
<proteinExistence type="evidence at transcript level"/>
<reference evidence="2" key="8">
    <citation type="journal article" date="2005" name="Science">
        <title>Antisense Transcription in the Mammalian Transcriptome.</title>
        <authorList>
            <consortium name="RIKEN Genome Exploration Research Group and Genome Science Group (Genome Network Project Core Group) and the FANTOM Consortium"/>
        </authorList>
    </citation>
    <scope>NUCLEOTIDE SEQUENCE</scope>
    <source>
        <strain evidence="2">C57BL/6J</strain>
        <tissue evidence="2">Cerebellum</tissue>
    </source>
</reference>
<reference evidence="2" key="3">
    <citation type="journal article" date="2000" name="Genome Res.">
        <title>RIKEN integrated sequence analysis (RISA) system--384-format sequencing pipeline with 384 multicapillary sequencer.</title>
        <authorList>
            <person name="Shibata K."/>
            <person name="Itoh M."/>
            <person name="Aizawa K."/>
            <person name="Nagaoka S."/>
            <person name="Sasaki N."/>
            <person name="Carninci P."/>
            <person name="Konno H."/>
            <person name="Akiyama J."/>
            <person name="Nishi K."/>
            <person name="Kitsunai T."/>
            <person name="Tashiro H."/>
            <person name="Itoh M."/>
            <person name="Sumi N."/>
            <person name="Ishii Y."/>
            <person name="Nakamura S."/>
            <person name="Hazama M."/>
            <person name="Nishine T."/>
            <person name="Harada A."/>
            <person name="Yamamoto R."/>
            <person name="Matsumoto H."/>
            <person name="Sakaguchi S."/>
            <person name="Ikegami T."/>
            <person name="Kashiwagi K."/>
            <person name="Fujiwake S."/>
            <person name="Inoue K."/>
            <person name="Togawa Y."/>
            <person name="Izawa M."/>
            <person name="Ohara E."/>
            <person name="Watahiki M."/>
            <person name="Yoneda Y."/>
            <person name="Ishikawa T."/>
            <person name="Ozawa K."/>
            <person name="Tanaka T."/>
            <person name="Matsuura S."/>
            <person name="Kawai J."/>
            <person name="Okazaki Y."/>
            <person name="Muramatsu M."/>
            <person name="Inoue Y."/>
            <person name="Kira A."/>
            <person name="Hayashizaki Y."/>
        </authorList>
    </citation>
    <scope>NUCLEOTIDE SEQUENCE</scope>
    <source>
        <strain evidence="2">C57BL/6J</strain>
        <tissue evidence="2">Cerebellum</tissue>
    </source>
</reference>
<protein>
    <submittedName>
        <fullName evidence="2">Uncharacterized protein</fullName>
    </submittedName>
</protein>
<dbReference type="EMBL" id="AK137375">
    <property type="protein sequence ID" value="BAE23332.1"/>
    <property type="molecule type" value="mRNA"/>
</dbReference>
<gene>
    <name evidence="3" type="primary">Gigyf2</name>
    <name evidence="3" type="synonym">BC006835</name>
    <name evidence="3" type="synonym">Tnrc15</name>
</gene>
<reference evidence="2" key="5">
    <citation type="journal article" date="2002" name="Nature">
        <title>Analysis of the mouse transcriptome based on functional annotation of 60,770 full-length cDNAs.</title>
        <authorList>
            <consortium name="The FANTOM Consortium and the RIKEN Genome Exploration Research Group Phase I and II Team"/>
        </authorList>
    </citation>
    <scope>NUCLEOTIDE SEQUENCE</scope>
    <source>
        <strain evidence="2">C57BL/6J</strain>
        <tissue evidence="2">Cerebellum</tissue>
    </source>
</reference>
<dbReference type="AlphaFoldDB" id="Q3UVD8"/>